<dbReference type="Proteomes" id="UP000283210">
    <property type="component" value="Chromosome 19"/>
</dbReference>
<dbReference type="InterPro" id="IPR018000">
    <property type="entry name" value="Neurotransmitter_ion_chnl_CS"/>
</dbReference>
<feature type="domain" description="Neurotransmitter-gated ion-channel transmembrane" evidence="22">
    <location>
        <begin position="249"/>
        <end position="353"/>
    </location>
</feature>
<sequence>MSTAADMKSVAFLLLVVLTDGVSCDVCTYQDVLDYLNLTTSNNVFKLTRPVLDHRHTTVVKLNIILFAILGVVEKTQTFVPFVWSLTRWNNERISWNPDKFCGISQISVPKNLLWKPDLLIFEMIQKDDSPQVQTLIISYDGTVSMDENLRVFSTCHMDVHKFPFDTQECNISISSANHCIDEMRIIPISNSTRATQFSHQVIRTQGEWEFLHLTVSSQNFSFDERKWEMVTYAFTIKRRPLLHVINFLLPVLFFLALDLASFFIADYRGEKLSFKVTVLLSISVLLLILNEILPSMSNKTPLIATYCIVIFALMLVSLLETILVTYLMDKDSQEKLNHECSWRDKSNQVNTKSCEEENKGQTCCSRICTMSDGEEQHELLPVVEEGNNGIHTPESNTLLSILEELKKLQTALFLHLNCRKKQGNSSCWARRINRAFFIFYLITVLLFLSFIFREWNS</sequence>
<organism evidence="23 24">
    <name type="scientific">Oryzias javanicus</name>
    <name type="common">Javanese ricefish</name>
    <name type="synonym">Aplocheilus javanicus</name>
    <dbReference type="NCBI Taxonomy" id="123683"/>
    <lineage>
        <taxon>Eukaryota</taxon>
        <taxon>Metazoa</taxon>
        <taxon>Chordata</taxon>
        <taxon>Craniata</taxon>
        <taxon>Vertebrata</taxon>
        <taxon>Euteleostomi</taxon>
        <taxon>Actinopterygii</taxon>
        <taxon>Neopterygii</taxon>
        <taxon>Teleostei</taxon>
        <taxon>Neoteleostei</taxon>
        <taxon>Acanthomorphata</taxon>
        <taxon>Ovalentaria</taxon>
        <taxon>Atherinomorphae</taxon>
        <taxon>Beloniformes</taxon>
        <taxon>Adrianichthyidae</taxon>
        <taxon>Oryziinae</taxon>
        <taxon>Oryzias</taxon>
    </lineage>
</organism>
<evidence type="ECO:0000256" key="13">
    <source>
        <dbReference type="ARBA" id="ARBA00023286"/>
    </source>
</evidence>
<evidence type="ECO:0000256" key="7">
    <source>
        <dbReference type="ARBA" id="ARBA00023065"/>
    </source>
</evidence>
<evidence type="ECO:0000256" key="20">
    <source>
        <dbReference type="RuleBase" id="RU000687"/>
    </source>
</evidence>
<dbReference type="FunFam" id="2.70.170.10:FF:000017">
    <property type="entry name" value="5-hydroxytryptamine receptor 3A"/>
    <property type="match status" value="1"/>
</dbReference>
<feature type="chain" id="PRO_5022251416" description="Neurotransmitter-gated ion-channel ligand-binding domain-containing protein" evidence="20">
    <location>
        <begin position="25"/>
        <end position="458"/>
    </location>
</feature>
<comment type="catalytic activity">
    <reaction evidence="17">
        <text>Na(+)(in) = Na(+)(out)</text>
        <dbReference type="Rhea" id="RHEA:34963"/>
        <dbReference type="ChEBI" id="CHEBI:29101"/>
    </reaction>
</comment>
<evidence type="ECO:0000256" key="6">
    <source>
        <dbReference type="ARBA" id="ARBA00023018"/>
    </source>
</evidence>
<feature type="domain" description="Neurotransmitter-gated ion-channel ligand-binding" evidence="21">
    <location>
        <begin position="46"/>
        <end position="241"/>
    </location>
</feature>
<keyword evidence="10" id="KW-0675">Receptor</keyword>
<gene>
    <name evidence="23" type="ORF">OJAV_G00192300</name>
</gene>
<reference evidence="23 24" key="2">
    <citation type="submission" date="2019-01" db="EMBL/GenBank/DDBJ databases">
        <title>A chromosome length genome reference of the Java medaka (oryzias javanicus).</title>
        <authorList>
            <person name="Herpin A."/>
            <person name="Takehana Y."/>
            <person name="Naruse K."/>
            <person name="Ansai S."/>
            <person name="Kawaguchi M."/>
        </authorList>
    </citation>
    <scope>NUCLEOTIDE SEQUENCE [LARGE SCALE GENOMIC DNA]</scope>
    <source>
        <strain evidence="23">RS831</strain>
        <tissue evidence="23">Whole body</tissue>
    </source>
</reference>
<evidence type="ECO:0000256" key="10">
    <source>
        <dbReference type="ARBA" id="ARBA00023170"/>
    </source>
</evidence>
<protein>
    <recommendedName>
        <fullName evidence="25">Neurotransmitter-gated ion-channel ligand-binding domain-containing protein</fullName>
    </recommendedName>
</protein>
<dbReference type="InterPro" id="IPR006201">
    <property type="entry name" value="Neur_channel"/>
</dbReference>
<evidence type="ECO:0000256" key="19">
    <source>
        <dbReference type="ARBA" id="ARBA00037540"/>
    </source>
</evidence>
<reference evidence="23 24" key="1">
    <citation type="submission" date="2018-11" db="EMBL/GenBank/DDBJ databases">
        <authorList>
            <person name="Lopez-Roques C."/>
            <person name="Donnadieu C."/>
            <person name="Bouchez O."/>
            <person name="Klopp C."/>
            <person name="Cabau C."/>
            <person name="Zahm M."/>
        </authorList>
    </citation>
    <scope>NUCLEOTIDE SEQUENCE [LARGE SCALE GENOMIC DNA]</scope>
    <source>
        <strain evidence="23">RS831</strain>
        <tissue evidence="23">Whole body</tissue>
    </source>
</reference>
<evidence type="ECO:0000256" key="4">
    <source>
        <dbReference type="ARBA" id="ARBA00022729"/>
    </source>
</evidence>
<keyword evidence="1 20" id="KW-0813">Transport</keyword>
<evidence type="ECO:0000256" key="9">
    <source>
        <dbReference type="ARBA" id="ARBA00023157"/>
    </source>
</evidence>
<keyword evidence="6" id="KW-0770">Synapse</keyword>
<dbReference type="PROSITE" id="PS00236">
    <property type="entry name" value="NEUROTR_ION_CHANNEL"/>
    <property type="match status" value="1"/>
</dbReference>
<evidence type="ECO:0000259" key="21">
    <source>
        <dbReference type="Pfam" id="PF02931"/>
    </source>
</evidence>
<evidence type="ECO:0000256" key="5">
    <source>
        <dbReference type="ARBA" id="ARBA00022989"/>
    </source>
</evidence>
<dbReference type="InterPro" id="IPR036734">
    <property type="entry name" value="Neur_chan_lig-bd_sf"/>
</dbReference>
<dbReference type="GO" id="GO:0045211">
    <property type="term" value="C:postsynaptic membrane"/>
    <property type="evidence" value="ECO:0007669"/>
    <property type="project" value="UniProtKB-SubCell"/>
</dbReference>
<comment type="catalytic activity">
    <reaction evidence="16">
        <text>K(+)(in) = K(+)(out)</text>
        <dbReference type="Rhea" id="RHEA:29463"/>
        <dbReference type="ChEBI" id="CHEBI:29103"/>
    </reaction>
</comment>
<evidence type="ECO:0000256" key="15">
    <source>
        <dbReference type="ARBA" id="ARBA00034104"/>
    </source>
</evidence>
<comment type="subcellular location">
    <subcellularLocation>
        <location evidence="15">Postsynaptic cell membrane</location>
        <topology evidence="15">Multi-pass membrane protein</topology>
    </subcellularLocation>
</comment>
<feature type="transmembrane region" description="Helical" evidence="20">
    <location>
        <begin position="303"/>
        <end position="329"/>
    </location>
</feature>
<keyword evidence="8 20" id="KW-0472">Membrane</keyword>
<keyword evidence="11" id="KW-0325">Glycoprotein</keyword>
<comment type="function">
    <text evidence="19">Forms serotonin (5-hydroxytryptamine/5-HT3)-activated cation-selective channel complexes, which when activated cause fast, depolarizing responses in neurons.</text>
</comment>
<dbReference type="InterPro" id="IPR038050">
    <property type="entry name" value="Neuro_actylchol_rec"/>
</dbReference>
<feature type="transmembrane region" description="Helical" evidence="20">
    <location>
        <begin position="436"/>
        <end position="453"/>
    </location>
</feature>
<dbReference type="Gene3D" id="2.70.170.10">
    <property type="entry name" value="Neurotransmitter-gated ion-channel ligand-binding domain"/>
    <property type="match status" value="1"/>
</dbReference>
<feature type="transmembrane region" description="Helical" evidence="20">
    <location>
        <begin position="242"/>
        <end position="266"/>
    </location>
</feature>
<dbReference type="GO" id="GO:0005230">
    <property type="term" value="F:extracellular ligand-gated monoatomic ion channel activity"/>
    <property type="evidence" value="ECO:0007669"/>
    <property type="project" value="InterPro"/>
</dbReference>
<evidence type="ECO:0000259" key="22">
    <source>
        <dbReference type="Pfam" id="PF02932"/>
    </source>
</evidence>
<keyword evidence="7 20" id="KW-0406">Ion transport</keyword>
<keyword evidence="4 20" id="KW-0732">Signal</keyword>
<name>A0A3S2LRW2_ORYJA</name>
<comment type="catalytic activity">
    <reaction evidence="18">
        <text>Ca(2+)(in) = Ca(2+)(out)</text>
        <dbReference type="Rhea" id="RHEA:29671"/>
        <dbReference type="ChEBI" id="CHEBI:29108"/>
    </reaction>
</comment>
<dbReference type="Gene3D" id="1.20.58.390">
    <property type="entry name" value="Neurotransmitter-gated ion-channel transmembrane domain"/>
    <property type="match status" value="1"/>
</dbReference>
<dbReference type="OrthoDB" id="410315at2759"/>
<keyword evidence="2" id="KW-1003">Cell membrane</keyword>
<dbReference type="GO" id="GO:0004888">
    <property type="term" value="F:transmembrane signaling receptor activity"/>
    <property type="evidence" value="ECO:0007669"/>
    <property type="project" value="InterPro"/>
</dbReference>
<evidence type="ECO:0000313" key="24">
    <source>
        <dbReference type="Proteomes" id="UP000283210"/>
    </source>
</evidence>
<evidence type="ECO:0000313" key="23">
    <source>
        <dbReference type="EMBL" id="RVE59815.1"/>
    </source>
</evidence>
<keyword evidence="3 20" id="KW-0812">Transmembrane</keyword>
<dbReference type="InterPro" id="IPR006029">
    <property type="entry name" value="Neurotrans-gated_channel_TM"/>
</dbReference>
<evidence type="ECO:0000256" key="14">
    <source>
        <dbReference type="ARBA" id="ARBA00023303"/>
    </source>
</evidence>
<dbReference type="EMBL" id="CM012455">
    <property type="protein sequence ID" value="RVE59815.1"/>
    <property type="molecule type" value="Genomic_DNA"/>
</dbReference>
<dbReference type="Pfam" id="PF02932">
    <property type="entry name" value="Neur_chan_memb"/>
    <property type="match status" value="1"/>
</dbReference>
<comment type="similarity">
    <text evidence="20">Belongs to the ligand-gated ion channel (TC 1.A.9) family.</text>
</comment>
<evidence type="ECO:0000256" key="17">
    <source>
        <dbReference type="ARBA" id="ARBA00036239"/>
    </source>
</evidence>
<dbReference type="InterPro" id="IPR006202">
    <property type="entry name" value="Neur_chan_lig-bd"/>
</dbReference>
<keyword evidence="12" id="KW-0628">Postsynaptic cell membrane</keyword>
<evidence type="ECO:0008006" key="25">
    <source>
        <dbReference type="Google" id="ProtNLM"/>
    </source>
</evidence>
<evidence type="ECO:0000256" key="11">
    <source>
        <dbReference type="ARBA" id="ARBA00023180"/>
    </source>
</evidence>
<evidence type="ECO:0000256" key="1">
    <source>
        <dbReference type="ARBA" id="ARBA00022448"/>
    </source>
</evidence>
<dbReference type="PANTHER" id="PTHR18945">
    <property type="entry name" value="NEUROTRANSMITTER GATED ION CHANNEL"/>
    <property type="match status" value="1"/>
</dbReference>
<dbReference type="SUPFAM" id="SSF90112">
    <property type="entry name" value="Neurotransmitter-gated ion-channel transmembrane pore"/>
    <property type="match status" value="1"/>
</dbReference>
<evidence type="ECO:0000256" key="12">
    <source>
        <dbReference type="ARBA" id="ARBA00023257"/>
    </source>
</evidence>
<keyword evidence="13" id="KW-1071">Ligand-gated ion channel</keyword>
<dbReference type="InterPro" id="IPR036719">
    <property type="entry name" value="Neuro-gated_channel_TM_sf"/>
</dbReference>
<evidence type="ECO:0000256" key="8">
    <source>
        <dbReference type="ARBA" id="ARBA00023136"/>
    </source>
</evidence>
<feature type="signal peptide" evidence="20">
    <location>
        <begin position="1"/>
        <end position="24"/>
    </location>
</feature>
<keyword evidence="5 20" id="KW-1133">Transmembrane helix</keyword>
<proteinExistence type="inferred from homology"/>
<keyword evidence="14 20" id="KW-0407">Ion channel</keyword>
<keyword evidence="24" id="KW-1185">Reference proteome</keyword>
<keyword evidence="9" id="KW-1015">Disulfide bond</keyword>
<feature type="transmembrane region" description="Helical" evidence="20">
    <location>
        <begin position="273"/>
        <end position="291"/>
    </location>
</feature>
<dbReference type="SUPFAM" id="SSF63712">
    <property type="entry name" value="Nicotinic receptor ligand binding domain-like"/>
    <property type="match status" value="1"/>
</dbReference>
<evidence type="ECO:0000256" key="18">
    <source>
        <dbReference type="ARBA" id="ARBA00036634"/>
    </source>
</evidence>
<dbReference type="AlphaFoldDB" id="A0A3S2LRW2"/>
<accession>A0A3S2LRW2</accession>
<dbReference type="PRINTS" id="PR00252">
    <property type="entry name" value="NRIONCHANNEL"/>
</dbReference>
<dbReference type="Pfam" id="PF02931">
    <property type="entry name" value="Neur_chan_LBD"/>
    <property type="match status" value="1"/>
</dbReference>
<evidence type="ECO:0000256" key="2">
    <source>
        <dbReference type="ARBA" id="ARBA00022475"/>
    </source>
</evidence>
<evidence type="ECO:0000256" key="16">
    <source>
        <dbReference type="ARBA" id="ARBA00034430"/>
    </source>
</evidence>
<evidence type="ECO:0000256" key="3">
    <source>
        <dbReference type="ARBA" id="ARBA00022692"/>
    </source>
</evidence>